<keyword evidence="4 12" id="KW-0732">Signal</keyword>
<dbReference type="Gene3D" id="3.30.70.330">
    <property type="match status" value="2"/>
</dbReference>
<dbReference type="Pfam" id="PF22969">
    <property type="entry name" value="Ig_NUP210_2nd"/>
    <property type="match status" value="1"/>
</dbReference>
<evidence type="ECO:0000256" key="7">
    <source>
        <dbReference type="ARBA" id="ARBA00023180"/>
    </source>
</evidence>
<feature type="domain" description="RRM" evidence="13">
    <location>
        <begin position="2038"/>
        <end position="2116"/>
    </location>
</feature>
<dbReference type="EMBL" id="JBJKBG010000010">
    <property type="protein sequence ID" value="KAL3720294.1"/>
    <property type="molecule type" value="Genomic_DNA"/>
</dbReference>
<dbReference type="InterPro" id="IPR055099">
    <property type="entry name" value="Ig_NUP210_7th"/>
</dbReference>
<comment type="similarity">
    <text evidence="2">Belongs to the NUP210 family.</text>
</comment>
<feature type="signal peptide" evidence="12">
    <location>
        <begin position="1"/>
        <end position="30"/>
    </location>
</feature>
<accession>A0ABD3J228</accession>
<dbReference type="Pfam" id="PF24425">
    <property type="entry name" value="Ig_GP210_15th"/>
    <property type="match status" value="1"/>
</dbReference>
<dbReference type="FunFam" id="3.30.70.330:FF:000051">
    <property type="entry name" value="Heterogeneous nuclear ribonucleoprotein 1"/>
    <property type="match status" value="1"/>
</dbReference>
<dbReference type="InterPro" id="IPR035979">
    <property type="entry name" value="RBD_domain_sf"/>
</dbReference>
<dbReference type="Proteomes" id="UP001634007">
    <property type="component" value="Unassembled WGS sequence"/>
</dbReference>
<evidence type="ECO:0000256" key="4">
    <source>
        <dbReference type="ARBA" id="ARBA00022729"/>
    </source>
</evidence>
<keyword evidence="9" id="KW-0694">RNA-binding</keyword>
<dbReference type="Pfam" id="PF24427">
    <property type="entry name" value="Ig_GP210_16th"/>
    <property type="match status" value="1"/>
</dbReference>
<organism evidence="14 15">
    <name type="scientific">Eucalyptus globulus</name>
    <name type="common">Tasmanian blue gum</name>
    <dbReference type="NCBI Taxonomy" id="34317"/>
    <lineage>
        <taxon>Eukaryota</taxon>
        <taxon>Viridiplantae</taxon>
        <taxon>Streptophyta</taxon>
        <taxon>Embryophyta</taxon>
        <taxon>Tracheophyta</taxon>
        <taxon>Spermatophyta</taxon>
        <taxon>Magnoliopsida</taxon>
        <taxon>eudicotyledons</taxon>
        <taxon>Gunneridae</taxon>
        <taxon>Pentapetalae</taxon>
        <taxon>rosids</taxon>
        <taxon>malvids</taxon>
        <taxon>Myrtales</taxon>
        <taxon>Myrtaceae</taxon>
        <taxon>Myrtoideae</taxon>
        <taxon>Eucalypteae</taxon>
        <taxon>Eucalyptus</taxon>
    </lineage>
</organism>
<dbReference type="Pfam" id="PF22967">
    <property type="entry name" value="Ig_NUP210_1st"/>
    <property type="match status" value="1"/>
</dbReference>
<comment type="caution">
    <text evidence="14">The sequence shown here is derived from an EMBL/GenBank/DDBJ whole genome shotgun (WGS) entry which is preliminary data.</text>
</comment>
<dbReference type="SUPFAM" id="SSF49373">
    <property type="entry name" value="Invasin/intimin cell-adhesion fragments"/>
    <property type="match status" value="1"/>
</dbReference>
<dbReference type="SUPFAM" id="SSF54928">
    <property type="entry name" value="RNA-binding domain, RBD"/>
    <property type="match status" value="2"/>
</dbReference>
<evidence type="ECO:0000256" key="3">
    <source>
        <dbReference type="ARBA" id="ARBA00022692"/>
    </source>
</evidence>
<sequence>MSRPIPTMIGSPWLLLLLLLATAAVELASAYVSSGPHLADVNILLPPMMTHPVEYRLQGSDGCFKWTWDHHDILSVLPEYNTSNRCSISARIRSIAPYNGRKETAIYATDIHTGIVIRCKVFIDIFSRIQIFHNSIKLDLDGLATLRVRAFDSEENVFSSLVGLQFMWQLTPETDGFPHHLIHVPLKDSPLSDCGGKCGDLDIQIKLEDNGVFADFFVVKGVGIGHEIVSVHLLEPELKHMADKIVLTVAEAISIEPPSPVYVLVGASVHYILKVVRGNIPQVVSLPSPHYQWSTLNSSVAHVDPIMGVANAKNLGITTVIVEDTRVAGHMQGSSLNVVVPDSIVLYILPLSNNWESIEGIEAIPSVTRWYLVAGYQYVVHIKVFSQGLGSQEVYITESDDLNLYDHHSENWEISLLSDDIMVEHGWRNSRILKAATPGLGKLTASLAYFGGSPGSKEVLKIVQEVMVCDKVKIILDKRSATSDSIMLPWAPAIYQEVQLKAVGGCAKVVTDFKWFSSDTSILSVSTSGVVQAKKPGKSTIKVLSVYDSFNYDEVIVEVSTPAAMVMLPNFPVETVVGSYLKAAVTLKASTGSHFYRCDAFDSFIKWKAGSESFIVVNDTGETPKVQNIIDDDVKAVVNGPTCSWTYVYAAGSGQTMLHAALPKEYHHFDPFSHGTTALKASSRIAAFPPLVFHQVGDGNHFGGYWFDFGQVEADGHLESLDNLYLVPGTYVDVMLLGGPERWDGDVDFIETVEWLDKETANLKDQNLVQQLPSSYRSLYRVSCQLLGTFDLVFKRGNLVGVDHPLPAIGEASLSVMCLFPSSIVLIADEPVNLKGAILTAAQAERTSERVRATPVTVANGRTIRVAAVSIASSGEVFANSSSLGLRWELSNCDELAYWYDNDDVERAQSSWERFLVLHNGSGLCIVRATVVGSDQITNSDYLGFESSREVLTDAIRLQLVSTLRVDPEYSLLFFNPRAKLNLSISGGSCFLESSVNDSRIVEVIHPPPGLQCSQLMLSPRGLGTALVTVNDIGLTPPLVASAMVQVADVDWIKITSGEEISLMEGSLLSMDIVAGTNDGGSFDFSQYVYMDLQVHIEDDIIELVDGNDNSSRDDAYVRGRSFIIIAKHLGVTTLYVSVKQQSGHELQSQPIKIEVYAPPRIHPYELSLAPGASYVVTVRGGPKVGVRIEYSSLEDWIAIVHGTTGRLSAVSPGNTTILATIYGRENSILCQASGSVNVVVPSSAVLNAQSEKLGVDCEMPIYPAFSEGDLFSLYEICKNYKWTIEDEKVLGFNMGEQFSEEKNRNQLVSPKEIQSSYFNEKELAFFKVLLGRSAGKSRVSVSFSCDFVSSSFSESKFYSSSVSVSVVPDPPLALGVPITWILPPQYVTSSLLPSSFESYGQWDSHSGKGTVTYSLLRNCGELNEIALSNTISIRDNRIKTAESNEVACIQAKDHLTGRIEIASCIRVTEVAQVRFANKEFPFRLVNLALGAEIELPISYFDVLGYAFYEAYDAVALDMEVNYPDIVYVNTTSSVNGNINLKAVQHGTALLRVSISGSTRKSDYALVSVGAFIYPQNPIFHIGNSLEFNLEGFKEQVSGQWTSANESVITIDLYSGKSKAVGEGTTRVIFKSSSAKLQTEVMVLGSDMVSVEAPREALSNVPFPVRGYEFRVKFSDGYNKKKEEIPYDCVVDPPFVGYAKAWTDLDTGNSYCLFFPYSPEHLIRSTLKTKDMRSDISISIKAILREARNASGSASALFIGGFSILGMDKDAMQLDLTPDSNRTTITLLGNTDIEIHWQFPDLITITPIRREGFGIGSAAEYEVKAIASESFKDKIVFTLPATGQRTELEVSYTTRERKSSPFSFWLSMPMILVLLMVLLAISFSILARPDRNVSAAHPATPSRPVAPTTPDRSSPGVVSDHSPRTPQPFLDYVRRTIDETPYYRREGARRRIFIGGLARETTTAQFVKYFSKYGDITDSVIMRDRKTGQPRGFGFVTYADPSVVDKVIEETHIINGKQVEIKRTIPKGAAGSKDFKTKKIFVGGIPTAVTEDEFKDFFTQFGEVKEHQIMRDHSTNRSRGFGFITFESELAVDDLLAKGNRLELAGAQVEIKKAEPKKPNAPPAPSKRYSDSRPAYGGGYGDAHGGYSGGGYGGGGYGGYRTGGAYGGRAGGYGGYSAGDFGGYGGYAGGGGGSMGAFRGDPSMGYASRYGSGAGSGAGGLSRGYDFGGAYGGPGESYGGYGSGAGAGGAGGGYGGGGYDAGLGGGYGGGSGSGFYGSRGGYGGAGSGRYHPYGR</sequence>
<dbReference type="PANTHER" id="PTHR23019:SF0">
    <property type="entry name" value="NUCLEAR PORE MEMBRANE GLYCOPROTEIN 210"/>
    <property type="match status" value="1"/>
</dbReference>
<evidence type="ECO:0000256" key="10">
    <source>
        <dbReference type="SAM" id="MobiDB-lite"/>
    </source>
</evidence>
<dbReference type="InterPro" id="IPR056232">
    <property type="entry name" value="Ig_GP210_15th"/>
</dbReference>
<feature type="region of interest" description="Disordered" evidence="10">
    <location>
        <begin position="1894"/>
        <end position="1928"/>
    </location>
</feature>
<dbReference type="InterPro" id="IPR012677">
    <property type="entry name" value="Nucleotide-bd_a/b_plait_sf"/>
</dbReference>
<dbReference type="GO" id="GO:0031965">
    <property type="term" value="C:nuclear membrane"/>
    <property type="evidence" value="ECO:0007669"/>
    <property type="project" value="UniProtKB-SubCell"/>
</dbReference>
<dbReference type="GO" id="GO:0003723">
    <property type="term" value="F:RNA binding"/>
    <property type="evidence" value="ECO:0007669"/>
    <property type="project" value="UniProtKB-UniRule"/>
</dbReference>
<dbReference type="InterPro" id="IPR000504">
    <property type="entry name" value="RRM_dom"/>
</dbReference>
<evidence type="ECO:0000256" key="11">
    <source>
        <dbReference type="SAM" id="Phobius"/>
    </source>
</evidence>
<evidence type="ECO:0000256" key="8">
    <source>
        <dbReference type="ARBA" id="ARBA00023242"/>
    </source>
</evidence>
<keyword evidence="15" id="KW-1185">Reference proteome</keyword>
<evidence type="ECO:0000313" key="15">
    <source>
        <dbReference type="Proteomes" id="UP001634007"/>
    </source>
</evidence>
<dbReference type="SMART" id="SM00635">
    <property type="entry name" value="BID_2"/>
    <property type="match status" value="3"/>
</dbReference>
<dbReference type="InterPro" id="IPR056233">
    <property type="entry name" value="Ig_GP210_16th"/>
</dbReference>
<dbReference type="Gene3D" id="2.60.40.1080">
    <property type="match status" value="1"/>
</dbReference>
<evidence type="ECO:0000256" key="2">
    <source>
        <dbReference type="ARBA" id="ARBA00007313"/>
    </source>
</evidence>
<dbReference type="InterPro" id="IPR008964">
    <property type="entry name" value="Invasin/intimin_cell_adhesion"/>
</dbReference>
<feature type="transmembrane region" description="Helical" evidence="11">
    <location>
        <begin position="1864"/>
        <end position="1887"/>
    </location>
</feature>
<gene>
    <name evidence="14" type="ORF">ACJRO7_005171</name>
</gene>
<dbReference type="InterPro" id="IPR055096">
    <property type="entry name" value="Ig_NUP210_1st"/>
</dbReference>
<evidence type="ECO:0000259" key="13">
    <source>
        <dbReference type="PROSITE" id="PS50102"/>
    </source>
</evidence>
<dbReference type="PROSITE" id="PS50102">
    <property type="entry name" value="RRM"/>
    <property type="match status" value="2"/>
</dbReference>
<protein>
    <recommendedName>
        <fullName evidence="13">RRM domain-containing protein</fullName>
    </recommendedName>
</protein>
<evidence type="ECO:0000256" key="1">
    <source>
        <dbReference type="ARBA" id="ARBA00004590"/>
    </source>
</evidence>
<evidence type="ECO:0000256" key="5">
    <source>
        <dbReference type="ARBA" id="ARBA00022989"/>
    </source>
</evidence>
<evidence type="ECO:0000313" key="14">
    <source>
        <dbReference type="EMBL" id="KAL3720294.1"/>
    </source>
</evidence>
<dbReference type="InterPro" id="IPR003343">
    <property type="entry name" value="Big_2"/>
</dbReference>
<keyword evidence="6 11" id="KW-0472">Membrane</keyword>
<dbReference type="InterPro" id="IPR055097">
    <property type="entry name" value="Ig_NUP210_2nd"/>
</dbReference>
<evidence type="ECO:0000256" key="9">
    <source>
        <dbReference type="PROSITE-ProRule" id="PRU00176"/>
    </source>
</evidence>
<dbReference type="Pfam" id="PF02368">
    <property type="entry name" value="Big_2"/>
    <property type="match status" value="1"/>
</dbReference>
<feature type="domain" description="RRM" evidence="13">
    <location>
        <begin position="1950"/>
        <end position="2026"/>
    </location>
</feature>
<feature type="region of interest" description="Disordered" evidence="10">
    <location>
        <begin position="2113"/>
        <end position="2135"/>
    </location>
</feature>
<evidence type="ECO:0000256" key="6">
    <source>
        <dbReference type="ARBA" id="ARBA00023136"/>
    </source>
</evidence>
<dbReference type="Pfam" id="PF26182">
    <property type="entry name" value="Ig_NUP210_5th"/>
    <property type="match status" value="1"/>
</dbReference>
<keyword evidence="7" id="KW-0325">Glycoprotein</keyword>
<keyword evidence="5 11" id="KW-1133">Transmembrane helix</keyword>
<dbReference type="Pfam" id="PF22962">
    <property type="entry name" value="Ig_NUP210_7th"/>
    <property type="match status" value="1"/>
</dbReference>
<reference evidence="14 15" key="1">
    <citation type="submission" date="2024-11" db="EMBL/GenBank/DDBJ databases">
        <title>Chromosome-level genome assembly of Eucalyptus globulus Labill. provides insights into its genome evolution.</title>
        <authorList>
            <person name="Li X."/>
        </authorList>
    </citation>
    <scope>NUCLEOTIDE SEQUENCE [LARGE SCALE GENOMIC DNA]</scope>
    <source>
        <strain evidence="14">CL2024</strain>
        <tissue evidence="14">Fresh tender leaves</tissue>
    </source>
</reference>
<dbReference type="InterPro" id="IPR055098">
    <property type="entry name" value="Ig_NUP210_3rd"/>
</dbReference>
<evidence type="ECO:0000256" key="12">
    <source>
        <dbReference type="SAM" id="SignalP"/>
    </source>
</evidence>
<feature type="chain" id="PRO_5044787924" description="RRM domain-containing protein" evidence="12">
    <location>
        <begin position="31"/>
        <end position="2295"/>
    </location>
</feature>
<proteinExistence type="inferred from homology"/>
<dbReference type="InterPro" id="IPR045197">
    <property type="entry name" value="NUP210-like"/>
</dbReference>
<keyword evidence="3 11" id="KW-0812">Transmembrane</keyword>
<dbReference type="Pfam" id="PF22963">
    <property type="entry name" value="Ig_NUP210_3rd"/>
    <property type="match status" value="1"/>
</dbReference>
<dbReference type="Pfam" id="PF00076">
    <property type="entry name" value="RRM_1"/>
    <property type="match status" value="2"/>
</dbReference>
<comment type="subcellular location">
    <subcellularLocation>
        <location evidence="1">Nucleus membrane</location>
        <topology evidence="1">Single-pass membrane protein</topology>
    </subcellularLocation>
</comment>
<dbReference type="PANTHER" id="PTHR23019">
    <property type="entry name" value="NUCLEAR PORE MEMBRANE GLYCOPROTEIN GP210-RELATED"/>
    <property type="match status" value="1"/>
</dbReference>
<name>A0ABD3J228_EUCGL</name>
<keyword evidence="8" id="KW-0539">Nucleus</keyword>
<dbReference type="SMART" id="SM00360">
    <property type="entry name" value="RRM"/>
    <property type="match status" value="2"/>
</dbReference>